<protein>
    <submittedName>
        <fullName evidence="1">Uncharacterized protein</fullName>
    </submittedName>
</protein>
<dbReference type="KEGG" id="pbs:Plabr_2334"/>
<dbReference type="EMBL" id="CP002546">
    <property type="protein sequence ID" value="ADY59936.1"/>
    <property type="molecule type" value="Genomic_DNA"/>
</dbReference>
<reference evidence="2" key="1">
    <citation type="submission" date="2011-02" db="EMBL/GenBank/DDBJ databases">
        <title>The complete genome of Planctomyces brasiliensis DSM 5305.</title>
        <authorList>
            <person name="Lucas S."/>
            <person name="Copeland A."/>
            <person name="Lapidus A."/>
            <person name="Bruce D."/>
            <person name="Goodwin L."/>
            <person name="Pitluck S."/>
            <person name="Kyrpides N."/>
            <person name="Mavromatis K."/>
            <person name="Pagani I."/>
            <person name="Ivanova N."/>
            <person name="Ovchinnikova G."/>
            <person name="Lu M."/>
            <person name="Detter J.C."/>
            <person name="Han C."/>
            <person name="Land M."/>
            <person name="Hauser L."/>
            <person name="Markowitz V."/>
            <person name="Cheng J.-F."/>
            <person name="Hugenholtz P."/>
            <person name="Woyke T."/>
            <person name="Wu D."/>
            <person name="Tindall B."/>
            <person name="Pomrenke H.G."/>
            <person name="Brambilla E."/>
            <person name="Klenk H.-P."/>
            <person name="Eisen J.A."/>
        </authorList>
    </citation>
    <scope>NUCLEOTIDE SEQUENCE [LARGE SCALE GENOMIC DNA]</scope>
    <source>
        <strain evidence="2">ATCC 49424 / DSM 5305 / JCM 21570 / NBRC 103401 / IFAM 1448</strain>
    </source>
</reference>
<dbReference type="OrthoDB" id="268376at2"/>
<evidence type="ECO:0000313" key="1">
    <source>
        <dbReference type="EMBL" id="ADY59936.1"/>
    </source>
</evidence>
<proteinExistence type="predicted"/>
<sequence length="194" mass="21917">MTSYGEISWERMIGAVEKVRERLERTTRALNQAGIDYAVVGGNAVAAWVSRVDEAAVRNTRDVDILIRRDDLPAAITAMATEGFVHRHAAGIDMFLDGPDAKARDAVHIVFAHEKVRQDYVLPTPDVSESEFSEAMRLLSLESLVRMKLTSYRRKDQVHLIDMLDVGLIDETWPQRFISPLDERLQQLIDDPDG</sequence>
<dbReference type="eggNOG" id="ENOG50331K5">
    <property type="taxonomic scope" value="Bacteria"/>
</dbReference>
<name>F0SM11_RUBBR</name>
<accession>F0SM11</accession>
<keyword evidence="2" id="KW-1185">Reference proteome</keyword>
<organism evidence="1 2">
    <name type="scientific">Rubinisphaera brasiliensis (strain ATCC 49424 / DSM 5305 / JCM 21570 / IAM 15109 / NBRC 103401 / IFAM 1448)</name>
    <name type="common">Planctomyces brasiliensis</name>
    <dbReference type="NCBI Taxonomy" id="756272"/>
    <lineage>
        <taxon>Bacteria</taxon>
        <taxon>Pseudomonadati</taxon>
        <taxon>Planctomycetota</taxon>
        <taxon>Planctomycetia</taxon>
        <taxon>Planctomycetales</taxon>
        <taxon>Planctomycetaceae</taxon>
        <taxon>Rubinisphaera</taxon>
    </lineage>
</organism>
<evidence type="ECO:0000313" key="2">
    <source>
        <dbReference type="Proteomes" id="UP000006860"/>
    </source>
</evidence>
<dbReference type="InterPro" id="IPR039498">
    <property type="entry name" value="NTP_transf_5"/>
</dbReference>
<dbReference type="InterPro" id="IPR043519">
    <property type="entry name" value="NT_sf"/>
</dbReference>
<dbReference type="SUPFAM" id="SSF81301">
    <property type="entry name" value="Nucleotidyltransferase"/>
    <property type="match status" value="1"/>
</dbReference>
<dbReference type="AlphaFoldDB" id="F0SM11"/>
<dbReference type="RefSeq" id="WP_013628660.1">
    <property type="nucleotide sequence ID" value="NC_015174.1"/>
</dbReference>
<gene>
    <name evidence="1" type="ordered locus">Plabr_2334</name>
</gene>
<dbReference type="HOGENOM" id="CLU_1432604_0_0_0"/>
<dbReference type="STRING" id="756272.Plabr_2334"/>
<dbReference type="Pfam" id="PF14907">
    <property type="entry name" value="NTP_transf_5"/>
    <property type="match status" value="1"/>
</dbReference>
<dbReference type="Proteomes" id="UP000006860">
    <property type="component" value="Chromosome"/>
</dbReference>
<dbReference type="Gene3D" id="3.30.460.40">
    <property type="match status" value="1"/>
</dbReference>